<keyword evidence="2" id="KW-1185">Reference proteome</keyword>
<reference evidence="1 2" key="1">
    <citation type="submission" date="2020-05" db="EMBL/GenBank/DDBJ databases">
        <title>Genomic Encyclopedia of Type Strains, Phase III (KMG-III): the genomes of soil and plant-associated and newly described type strains.</title>
        <authorList>
            <person name="Whitman W."/>
        </authorList>
    </citation>
    <scope>NUCLEOTIDE SEQUENCE [LARGE SCALE GENOMIC DNA]</scope>
    <source>
        <strain evidence="1 2">KCTC 19046</strain>
    </source>
</reference>
<evidence type="ECO:0000313" key="2">
    <source>
        <dbReference type="Proteomes" id="UP000757540"/>
    </source>
</evidence>
<evidence type="ECO:0000313" key="1">
    <source>
        <dbReference type="EMBL" id="NOV96715.1"/>
    </source>
</evidence>
<protein>
    <recommendedName>
        <fullName evidence="3">MmcQ/YjbR family DNA-binding protein</fullName>
    </recommendedName>
</protein>
<dbReference type="RefSeq" id="WP_171782857.1">
    <property type="nucleotide sequence ID" value="NZ_BAAAML010000002.1"/>
</dbReference>
<proteinExistence type="predicted"/>
<dbReference type="InterPro" id="IPR058532">
    <property type="entry name" value="YjbR/MT2646/Rv2570-like"/>
</dbReference>
<accession>A0ABX2A1I5</accession>
<evidence type="ECO:0008006" key="3">
    <source>
        <dbReference type="Google" id="ProtNLM"/>
    </source>
</evidence>
<gene>
    <name evidence="1" type="ORF">HDG69_001268</name>
</gene>
<organism evidence="1 2">
    <name type="scientific">Isoptericola halotolerans</name>
    <dbReference type="NCBI Taxonomy" id="300560"/>
    <lineage>
        <taxon>Bacteria</taxon>
        <taxon>Bacillati</taxon>
        <taxon>Actinomycetota</taxon>
        <taxon>Actinomycetes</taxon>
        <taxon>Micrococcales</taxon>
        <taxon>Promicromonosporaceae</taxon>
        <taxon>Isoptericola</taxon>
    </lineage>
</organism>
<sequence length="135" mass="14501">MATYDDVARLALALPGTEEGVSRGWRVWRVAGRQFVWERPFSKADLRRFGDEPVPAGPILAAAVEDLGEKQAVLDARPQTHFTIEHLDGYAAVLVRLDVVGDELLAETVEDAWLARAPVALAAARASGAQGPAEG</sequence>
<dbReference type="EMBL" id="JABEZU010000001">
    <property type="protein sequence ID" value="NOV96715.1"/>
    <property type="molecule type" value="Genomic_DNA"/>
</dbReference>
<dbReference type="Proteomes" id="UP000757540">
    <property type="component" value="Unassembled WGS sequence"/>
</dbReference>
<comment type="caution">
    <text evidence="1">The sequence shown here is derived from an EMBL/GenBank/DDBJ whole genome shotgun (WGS) entry which is preliminary data.</text>
</comment>
<dbReference type="Pfam" id="PF04237">
    <property type="entry name" value="YjbR"/>
    <property type="match status" value="1"/>
</dbReference>
<name>A0ABX2A1I5_9MICO</name>